<reference evidence="1 2" key="1">
    <citation type="submission" date="2021-04" db="EMBL/GenBank/DDBJ databases">
        <title>Pseudomonas boanensis sp. nov., a bacterium isolated from river water used for household purposes in Boane District, Mozambique.</title>
        <authorList>
            <person name="Nicklasson M."/>
            <person name="Martin-Rodriguez A.J."/>
            <person name="Thorell K."/>
            <person name="Neves L."/>
            <person name="Mussagy A."/>
            <person name="Rydberg H.A."/>
            <person name="Hernroth B."/>
            <person name="Svensson-Stadler L."/>
            <person name="Sjoling A."/>
        </authorList>
    </citation>
    <scope>NUCLEOTIDE SEQUENCE [LARGE SCALE GENOMIC DNA]</scope>
    <source>
        <strain evidence="1 2">DB1</strain>
    </source>
</reference>
<gene>
    <name evidence="1" type="ORF">J7302_24295</name>
</gene>
<dbReference type="Proteomes" id="UP001519667">
    <property type="component" value="Unassembled WGS sequence"/>
</dbReference>
<keyword evidence="2" id="KW-1185">Reference proteome</keyword>
<sequence>MEISKNLFNAGLGAVQAGQRRIDQAATDIVGSSLRRGEQPQAEAADLTSSLVALDVGKFEAQAGAKVIEAADAALGTLIDTHA</sequence>
<comment type="caution">
    <text evidence="1">The sequence shown here is derived from an EMBL/GenBank/DDBJ whole genome shotgun (WGS) entry which is preliminary data.</text>
</comment>
<proteinExistence type="predicted"/>
<dbReference type="RefSeq" id="WP_215380846.1">
    <property type="nucleotide sequence ID" value="NZ_JAGTIS010000023.1"/>
</dbReference>
<evidence type="ECO:0000313" key="2">
    <source>
        <dbReference type="Proteomes" id="UP001519667"/>
    </source>
</evidence>
<evidence type="ECO:0000313" key="1">
    <source>
        <dbReference type="EMBL" id="MBT8769232.1"/>
    </source>
</evidence>
<protein>
    <submittedName>
        <fullName evidence="1">Uncharacterized protein</fullName>
    </submittedName>
</protein>
<dbReference type="EMBL" id="JAGTIS010000023">
    <property type="protein sequence ID" value="MBT8769232.1"/>
    <property type="molecule type" value="Genomic_DNA"/>
</dbReference>
<organism evidence="1 2">
    <name type="scientific">Metapseudomonas boanensis</name>
    <dbReference type="NCBI Taxonomy" id="2822138"/>
    <lineage>
        <taxon>Bacteria</taxon>
        <taxon>Pseudomonadati</taxon>
        <taxon>Pseudomonadota</taxon>
        <taxon>Gammaproteobacteria</taxon>
        <taxon>Pseudomonadales</taxon>
        <taxon>Pseudomonadaceae</taxon>
        <taxon>Metapseudomonas</taxon>
    </lineage>
</organism>
<name>A0ABS5XSE2_9GAMM</name>
<accession>A0ABS5XSE2</accession>